<dbReference type="GO" id="GO:0000976">
    <property type="term" value="F:transcription cis-regulatory region binding"/>
    <property type="evidence" value="ECO:0007669"/>
    <property type="project" value="TreeGrafter"/>
</dbReference>
<evidence type="ECO:0000256" key="5">
    <source>
        <dbReference type="ARBA" id="ARBA00022490"/>
    </source>
</evidence>
<evidence type="ECO:0000256" key="10">
    <source>
        <dbReference type="ARBA" id="ARBA00023015"/>
    </source>
</evidence>
<evidence type="ECO:0000256" key="6">
    <source>
        <dbReference type="ARBA" id="ARBA00022491"/>
    </source>
</evidence>
<dbReference type="InterPro" id="IPR036390">
    <property type="entry name" value="WH_DNA-bd_sf"/>
</dbReference>
<keyword evidence="11" id="KW-0238">DNA-binding</keyword>
<feature type="binding site" evidence="13">
    <location>
        <position position="101"/>
    </location>
    <ligand>
        <name>Zn(2+)</name>
        <dbReference type="ChEBI" id="CHEBI:29105"/>
    </ligand>
</feature>
<feature type="binding site" evidence="13">
    <location>
        <position position="104"/>
    </location>
    <ligand>
        <name>Zn(2+)</name>
        <dbReference type="ChEBI" id="CHEBI:29105"/>
    </ligand>
</feature>
<keyword evidence="8 13" id="KW-0862">Zinc</keyword>
<dbReference type="Gene3D" id="3.30.1490.190">
    <property type="match status" value="1"/>
</dbReference>
<protein>
    <recommendedName>
        <fullName evidence="4">Ferric uptake regulation protein</fullName>
    </recommendedName>
</protein>
<comment type="subcellular location">
    <subcellularLocation>
        <location evidence="1">Cytoplasm</location>
    </subcellularLocation>
</comment>
<evidence type="ECO:0000256" key="1">
    <source>
        <dbReference type="ARBA" id="ARBA00004496"/>
    </source>
</evidence>
<organism evidence="15 16">
    <name type="scientific">Coleofasciculus chthonoplastes PCC 7420</name>
    <dbReference type="NCBI Taxonomy" id="118168"/>
    <lineage>
        <taxon>Bacteria</taxon>
        <taxon>Bacillati</taxon>
        <taxon>Cyanobacteriota</taxon>
        <taxon>Cyanophyceae</taxon>
        <taxon>Coleofasciculales</taxon>
        <taxon>Coleofasciculaceae</taxon>
        <taxon>Coleofasciculus</taxon>
    </lineage>
</organism>
<evidence type="ECO:0000256" key="4">
    <source>
        <dbReference type="ARBA" id="ARBA00020910"/>
    </source>
</evidence>
<dbReference type="HOGENOM" id="CLU_096072_3_1_3"/>
<dbReference type="Gene3D" id="1.10.10.10">
    <property type="entry name" value="Winged helix-like DNA-binding domain superfamily/Winged helix DNA-binding domain"/>
    <property type="match status" value="1"/>
</dbReference>
<dbReference type="PANTHER" id="PTHR33202:SF19">
    <property type="entry name" value="FERRIC UPTAKE REGULATION PROTEIN"/>
    <property type="match status" value="1"/>
</dbReference>
<dbReference type="GO" id="GO:0045892">
    <property type="term" value="P:negative regulation of DNA-templated transcription"/>
    <property type="evidence" value="ECO:0007669"/>
    <property type="project" value="TreeGrafter"/>
</dbReference>
<comment type="subunit">
    <text evidence="3">Homodimer.</text>
</comment>
<dbReference type="FunFam" id="3.30.1490.190:FF:000008">
    <property type="entry name" value="Ferric uptake regulator, Fur family"/>
    <property type="match status" value="1"/>
</dbReference>
<comment type="similarity">
    <text evidence="2">Belongs to the Fur family.</text>
</comment>
<keyword evidence="6" id="KW-0678">Repressor</keyword>
<dbReference type="SUPFAM" id="SSF46785">
    <property type="entry name" value="Winged helix' DNA-binding domain"/>
    <property type="match status" value="1"/>
</dbReference>
<reference evidence="15 16" key="1">
    <citation type="submission" date="2008-07" db="EMBL/GenBank/DDBJ databases">
        <authorList>
            <person name="Tandeau de Marsac N."/>
            <person name="Ferriera S."/>
            <person name="Johnson J."/>
            <person name="Kravitz S."/>
            <person name="Beeson K."/>
            <person name="Sutton G."/>
            <person name="Rogers Y.-H."/>
            <person name="Friedman R."/>
            <person name="Frazier M."/>
            <person name="Venter J.C."/>
        </authorList>
    </citation>
    <scope>NUCLEOTIDE SEQUENCE [LARGE SCALE GENOMIC DNA]</scope>
    <source>
        <strain evidence="15 16">PCC 7420</strain>
    </source>
</reference>
<dbReference type="GO" id="GO:1900376">
    <property type="term" value="P:regulation of secondary metabolite biosynthetic process"/>
    <property type="evidence" value="ECO:0007669"/>
    <property type="project" value="TreeGrafter"/>
</dbReference>
<accession>B4VZR5</accession>
<dbReference type="OrthoDB" id="8659436at2"/>
<evidence type="ECO:0000256" key="13">
    <source>
        <dbReference type="PIRSR" id="PIRSR602481-1"/>
    </source>
</evidence>
<keyword evidence="12" id="KW-0804">Transcription</keyword>
<evidence type="ECO:0000256" key="9">
    <source>
        <dbReference type="ARBA" id="ARBA00023004"/>
    </source>
</evidence>
<evidence type="ECO:0000313" key="16">
    <source>
        <dbReference type="Proteomes" id="UP000003835"/>
    </source>
</evidence>
<keyword evidence="10" id="KW-0805">Transcription regulation</keyword>
<dbReference type="PANTHER" id="PTHR33202">
    <property type="entry name" value="ZINC UPTAKE REGULATION PROTEIN"/>
    <property type="match status" value="1"/>
</dbReference>
<keyword evidence="9 14" id="KW-0408">Iron</keyword>
<dbReference type="eggNOG" id="COG0735">
    <property type="taxonomic scope" value="Bacteria"/>
</dbReference>
<evidence type="ECO:0000256" key="11">
    <source>
        <dbReference type="ARBA" id="ARBA00023125"/>
    </source>
</evidence>
<dbReference type="Proteomes" id="UP000003835">
    <property type="component" value="Unassembled WGS sequence"/>
</dbReference>
<evidence type="ECO:0000256" key="14">
    <source>
        <dbReference type="PIRSR" id="PIRSR602481-2"/>
    </source>
</evidence>
<keyword evidence="7 13" id="KW-0479">Metal-binding</keyword>
<dbReference type="Pfam" id="PF01475">
    <property type="entry name" value="FUR"/>
    <property type="match status" value="1"/>
</dbReference>
<dbReference type="EMBL" id="DS989863">
    <property type="protein sequence ID" value="EDX72630.1"/>
    <property type="molecule type" value="Genomic_DNA"/>
</dbReference>
<name>B4VZR5_9CYAN</name>
<dbReference type="GO" id="GO:0005737">
    <property type="term" value="C:cytoplasm"/>
    <property type="evidence" value="ECO:0007669"/>
    <property type="project" value="UniProtKB-SubCell"/>
</dbReference>
<sequence length="173" mass="19939">MPPYTAASLKAELNSRGWRLTPQRETILHVFQNLPRGNHLSAEELFHLLDKRGEPISLSTIYRSVKLMARMGILRELELAEGHKHYELNQPFPNHHHHLVCIQCNQTIEFKNDSILKQAMKQVDKEGFQLIDCQLTIHSICPEALRMGWPSALPSNWRCTRAIVAEDPQEVDN</sequence>
<dbReference type="AlphaFoldDB" id="B4VZR5"/>
<proteinExistence type="inferred from homology"/>
<dbReference type="CDD" id="cd07153">
    <property type="entry name" value="Fur_like"/>
    <property type="match status" value="1"/>
</dbReference>
<evidence type="ECO:0000256" key="12">
    <source>
        <dbReference type="ARBA" id="ARBA00023163"/>
    </source>
</evidence>
<evidence type="ECO:0000256" key="7">
    <source>
        <dbReference type="ARBA" id="ARBA00022723"/>
    </source>
</evidence>
<comment type="cofactor">
    <cofactor evidence="13">
        <name>Zn(2+)</name>
        <dbReference type="ChEBI" id="CHEBI:29105"/>
    </cofactor>
    <text evidence="13">Binds 1 zinc ion per subunit.</text>
</comment>
<evidence type="ECO:0000256" key="8">
    <source>
        <dbReference type="ARBA" id="ARBA00022833"/>
    </source>
</evidence>
<dbReference type="STRING" id="118168.MC7420_2538"/>
<dbReference type="InterPro" id="IPR036388">
    <property type="entry name" value="WH-like_DNA-bd_sf"/>
</dbReference>
<dbReference type="RefSeq" id="WP_006104329.1">
    <property type="nucleotide sequence ID" value="NZ_DS989863.1"/>
</dbReference>
<feature type="binding site" evidence="13">
    <location>
        <position position="141"/>
    </location>
    <ligand>
        <name>Zn(2+)</name>
        <dbReference type="ChEBI" id="CHEBI:29105"/>
    </ligand>
</feature>
<dbReference type="GO" id="GO:0008270">
    <property type="term" value="F:zinc ion binding"/>
    <property type="evidence" value="ECO:0007669"/>
    <property type="project" value="TreeGrafter"/>
</dbReference>
<keyword evidence="16" id="KW-1185">Reference proteome</keyword>
<keyword evidence="5" id="KW-0963">Cytoplasm</keyword>
<comment type="cofactor">
    <cofactor evidence="14">
        <name>Mn(2+)</name>
        <dbReference type="ChEBI" id="CHEBI:29035"/>
    </cofactor>
    <cofactor evidence="14">
        <name>Fe(2+)</name>
        <dbReference type="ChEBI" id="CHEBI:29033"/>
    </cofactor>
    <text evidence="14">Binds 1 Mn(2+) or Fe(2+) ion per subunit.</text>
</comment>
<feature type="binding site" evidence="14">
    <location>
        <position position="95"/>
    </location>
    <ligand>
        <name>Fe cation</name>
        <dbReference type="ChEBI" id="CHEBI:24875"/>
    </ligand>
</feature>
<evidence type="ECO:0000256" key="3">
    <source>
        <dbReference type="ARBA" id="ARBA00011738"/>
    </source>
</evidence>
<dbReference type="InterPro" id="IPR002481">
    <property type="entry name" value="FUR"/>
</dbReference>
<evidence type="ECO:0000313" key="15">
    <source>
        <dbReference type="EMBL" id="EDX72630.1"/>
    </source>
</evidence>
<dbReference type="InterPro" id="IPR043135">
    <property type="entry name" value="Fur_C"/>
</dbReference>
<gene>
    <name evidence="15" type="ORF">MC7420_2538</name>
</gene>
<evidence type="ECO:0000256" key="2">
    <source>
        <dbReference type="ARBA" id="ARBA00007957"/>
    </source>
</evidence>
<dbReference type="GO" id="GO:0003700">
    <property type="term" value="F:DNA-binding transcription factor activity"/>
    <property type="evidence" value="ECO:0007669"/>
    <property type="project" value="InterPro"/>
</dbReference>